<organism evidence="12 13">
    <name type="scientific">Chlamydomonas reinhardtii</name>
    <name type="common">Chlamydomonas smithii</name>
    <dbReference type="NCBI Taxonomy" id="3055"/>
    <lineage>
        <taxon>Eukaryota</taxon>
        <taxon>Viridiplantae</taxon>
        <taxon>Chlorophyta</taxon>
        <taxon>core chlorophytes</taxon>
        <taxon>Chlorophyceae</taxon>
        <taxon>CS clade</taxon>
        <taxon>Chlamydomonadales</taxon>
        <taxon>Chlamydomonadaceae</taxon>
        <taxon>Chlamydomonas</taxon>
    </lineage>
</organism>
<evidence type="ECO:0000256" key="10">
    <source>
        <dbReference type="SAM" id="MobiDB-lite"/>
    </source>
</evidence>
<comment type="cofactor">
    <cofactor evidence="7 9">
        <name>Mg(2+)</name>
        <dbReference type="ChEBI" id="CHEBI:18420"/>
    </cofactor>
    <cofactor evidence="7 9">
        <name>Mn(2+)</name>
        <dbReference type="ChEBI" id="CHEBI:29035"/>
    </cofactor>
    <text evidence="7 9">Probably binds two magnesium or manganese ions per subunit.</text>
</comment>
<dbReference type="GeneID" id="5728858"/>
<feature type="site" description="Interaction with DNA substrate" evidence="8">
    <location>
        <position position="534"/>
    </location>
</feature>
<dbReference type="GO" id="GO:0003906">
    <property type="term" value="F:DNA-(apurinic or apyrimidinic site) endonuclease activity"/>
    <property type="evidence" value="ECO:0000318"/>
    <property type="project" value="GO_Central"/>
</dbReference>
<dbReference type="Gramene" id="PNW85199">
    <property type="protein sequence ID" value="PNW85199"/>
    <property type="gene ID" value="CHLRE_03g175850v5"/>
</dbReference>
<dbReference type="EMBL" id="CM008964">
    <property type="protein sequence ID" value="PNW85199.1"/>
    <property type="molecule type" value="Genomic_DNA"/>
</dbReference>
<feature type="binding site" evidence="7">
    <location>
        <position position="258"/>
    </location>
    <ligand>
        <name>Mg(2+)</name>
        <dbReference type="ChEBI" id="CHEBI:18420"/>
        <label>1</label>
    </ligand>
</feature>
<sequence length="547" mass="57142">MLANLRSLPYCRRCVLLQSAAAFVQAAATKGHIEAGGQVLRLAHNSSRSGSGLAGFGGSWGVSAACDQPRRSSTLTARALGSASMKDDGTSAAKEEQAVAAEPAAAAPRGRGRKTPAGAGAEGAAATAKKSPAKGRGKKAAAAKEPEPESEEAAASEGTAEGASEEAAPKRAAKRAKTGAKTKTDAAGGEEEAQPKPARKARATPAAKEAGAEAGAQAKPKAKRGAKEPAADLVQYTAALRKPAPPAGSTPLNILSWNVAGLRALLKKTPDAVSSLVSREAAEVVCLQEHKLQANHQKEVEELLGLQGWHHAWAFSTAKLGYSGVSVHTRSPPLSVVVGLGHGGPGAADPDPEHEGEGRVVTVELEGLFLVNVYVPNSGEGLKRLDYRVGRWDGAFAAFLQGLQARGKPVVVTGDLNCAHKEIDIHAPKTNLKSAGFTPEERESFGRLLLAEAGLADTFRRLYPDTVAYTYFTRRFNCREKNKGWRLDYFLTSESMMPPELQQGGEGAAAAAGPASAWAVYDTWIMQDVYGSDHLPLGLTCVRKAAA</sequence>
<dbReference type="FunFam" id="3.60.10.10:FF:000041">
    <property type="entry name" value="DNA-(apurinic or apyrimidinic site) lyase"/>
    <property type="match status" value="1"/>
</dbReference>
<dbReference type="InterPro" id="IPR020848">
    <property type="entry name" value="AP_endonuclease_F1_CS"/>
</dbReference>
<dbReference type="OrthoDB" id="498125at2759"/>
<dbReference type="GO" id="GO:0008081">
    <property type="term" value="F:phosphoric diester hydrolase activity"/>
    <property type="evidence" value="ECO:0000318"/>
    <property type="project" value="GO_Central"/>
</dbReference>
<feature type="compositionally biased region" description="Low complexity" evidence="10">
    <location>
        <begin position="98"/>
        <end position="130"/>
    </location>
</feature>
<dbReference type="AlphaFoldDB" id="A0A2K3DXE2"/>
<gene>
    <name evidence="12" type="ORF">CHLRE_03g175850v5</name>
</gene>
<dbReference type="InterPro" id="IPR036691">
    <property type="entry name" value="Endo/exonu/phosph_ase_sf"/>
</dbReference>
<dbReference type="Proteomes" id="UP000006906">
    <property type="component" value="Chromosome 3"/>
</dbReference>
<dbReference type="EC" id="3.1.-.-" evidence="9"/>
<feature type="compositionally biased region" description="Basic and acidic residues" evidence="10">
    <location>
        <begin position="85"/>
        <end position="97"/>
    </location>
</feature>
<comment type="cofactor">
    <cofactor evidence="1">
        <name>Mn(2+)</name>
        <dbReference type="ChEBI" id="CHEBI:29035"/>
    </cofactor>
</comment>
<dbReference type="SUPFAM" id="SSF56219">
    <property type="entry name" value="DNase I-like"/>
    <property type="match status" value="1"/>
</dbReference>
<keyword evidence="4" id="KW-0378">Hydrolase</keyword>
<dbReference type="RefSeq" id="XP_042926087.1">
    <property type="nucleotide sequence ID" value="XM_043060958.1"/>
</dbReference>
<feature type="binding site" evidence="7">
    <location>
        <position position="415"/>
    </location>
    <ligand>
        <name>Mg(2+)</name>
        <dbReference type="ChEBI" id="CHEBI:18420"/>
        <label>1</label>
    </ligand>
</feature>
<feature type="active site" evidence="6">
    <location>
        <position position="374"/>
    </location>
</feature>
<feature type="compositionally biased region" description="Basic residues" evidence="10">
    <location>
        <begin position="171"/>
        <end position="180"/>
    </location>
</feature>
<dbReference type="PANTHER" id="PTHR22748:SF6">
    <property type="entry name" value="DNA-(APURINIC OR APYRIMIDINIC SITE) ENDONUCLEASE"/>
    <property type="match status" value="1"/>
</dbReference>
<feature type="binding site" evidence="7">
    <location>
        <position position="289"/>
    </location>
    <ligand>
        <name>Mg(2+)</name>
        <dbReference type="ChEBI" id="CHEBI:18420"/>
        <label>1</label>
    </ligand>
</feature>
<keyword evidence="7" id="KW-0464">Manganese</keyword>
<feature type="compositionally biased region" description="Basic residues" evidence="10">
    <location>
        <begin position="131"/>
        <end position="141"/>
    </location>
</feature>
<dbReference type="GO" id="GO:0003677">
    <property type="term" value="F:DNA binding"/>
    <property type="evidence" value="ECO:0007669"/>
    <property type="project" value="InterPro"/>
</dbReference>
<feature type="region of interest" description="Disordered" evidence="10">
    <location>
        <begin position="79"/>
        <end position="230"/>
    </location>
</feature>
<evidence type="ECO:0000256" key="7">
    <source>
        <dbReference type="PIRSR" id="PIRSR604808-2"/>
    </source>
</evidence>
<dbReference type="Gene3D" id="3.60.10.10">
    <property type="entry name" value="Endonuclease/exonuclease/phosphatase"/>
    <property type="match status" value="1"/>
</dbReference>
<dbReference type="CDD" id="cd09087">
    <property type="entry name" value="Ape1-like_AP-endo"/>
    <property type="match status" value="1"/>
</dbReference>
<dbReference type="KEGG" id="cre:CHLRE_03g175850v5"/>
<reference evidence="12 13" key="1">
    <citation type="journal article" date="2007" name="Science">
        <title>The Chlamydomonas genome reveals the evolution of key animal and plant functions.</title>
        <authorList>
            <person name="Merchant S.S."/>
            <person name="Prochnik S.E."/>
            <person name="Vallon O."/>
            <person name="Harris E.H."/>
            <person name="Karpowicz S.J."/>
            <person name="Witman G.B."/>
            <person name="Terry A."/>
            <person name="Salamov A."/>
            <person name="Fritz-Laylin L.K."/>
            <person name="Marechal-Drouard L."/>
            <person name="Marshall W.F."/>
            <person name="Qu L.H."/>
            <person name="Nelson D.R."/>
            <person name="Sanderfoot A.A."/>
            <person name="Spalding M.H."/>
            <person name="Kapitonov V.V."/>
            <person name="Ren Q."/>
            <person name="Ferris P."/>
            <person name="Lindquist E."/>
            <person name="Shapiro H."/>
            <person name="Lucas S.M."/>
            <person name="Grimwood J."/>
            <person name="Schmutz J."/>
            <person name="Cardol P."/>
            <person name="Cerutti H."/>
            <person name="Chanfreau G."/>
            <person name="Chen C.L."/>
            <person name="Cognat V."/>
            <person name="Croft M.T."/>
            <person name="Dent R."/>
            <person name="Dutcher S."/>
            <person name="Fernandez E."/>
            <person name="Fukuzawa H."/>
            <person name="Gonzalez-Ballester D."/>
            <person name="Gonzalez-Halphen D."/>
            <person name="Hallmann A."/>
            <person name="Hanikenne M."/>
            <person name="Hippler M."/>
            <person name="Inwood W."/>
            <person name="Jabbari K."/>
            <person name="Kalanon M."/>
            <person name="Kuras R."/>
            <person name="Lefebvre P.A."/>
            <person name="Lemaire S.D."/>
            <person name="Lobanov A.V."/>
            <person name="Lohr M."/>
            <person name="Manuell A."/>
            <person name="Meier I."/>
            <person name="Mets L."/>
            <person name="Mittag M."/>
            <person name="Mittelmeier T."/>
            <person name="Moroney J.V."/>
            <person name="Moseley J."/>
            <person name="Napoli C."/>
            <person name="Nedelcu A.M."/>
            <person name="Niyogi K."/>
            <person name="Novoselov S.V."/>
            <person name="Paulsen I.T."/>
            <person name="Pazour G."/>
            <person name="Purton S."/>
            <person name="Ral J.P."/>
            <person name="Riano-Pachon D.M."/>
            <person name="Riekhof W."/>
            <person name="Rymarquis L."/>
            <person name="Schroda M."/>
            <person name="Stern D."/>
            <person name="Umen J."/>
            <person name="Willows R."/>
            <person name="Wilson N."/>
            <person name="Zimmer S.L."/>
            <person name="Allmer J."/>
            <person name="Balk J."/>
            <person name="Bisova K."/>
            <person name="Chen C.J."/>
            <person name="Elias M."/>
            <person name="Gendler K."/>
            <person name="Hauser C."/>
            <person name="Lamb M.R."/>
            <person name="Ledford H."/>
            <person name="Long J.C."/>
            <person name="Minagawa J."/>
            <person name="Page M.D."/>
            <person name="Pan J."/>
            <person name="Pootakham W."/>
            <person name="Roje S."/>
            <person name="Rose A."/>
            <person name="Stahlberg E."/>
            <person name="Terauchi A.M."/>
            <person name="Yang P."/>
            <person name="Ball S."/>
            <person name="Bowler C."/>
            <person name="Dieckmann C.L."/>
            <person name="Gladyshev V.N."/>
            <person name="Green P."/>
            <person name="Jorgensen R."/>
            <person name="Mayfield S."/>
            <person name="Mueller-Roeber B."/>
            <person name="Rajamani S."/>
            <person name="Sayre R.T."/>
            <person name="Brokstein P."/>
            <person name="Dubchak I."/>
            <person name="Goodstein D."/>
            <person name="Hornick L."/>
            <person name="Huang Y.W."/>
            <person name="Jhaveri J."/>
            <person name="Luo Y."/>
            <person name="Martinez D."/>
            <person name="Ngau W.C."/>
            <person name="Otillar B."/>
            <person name="Poliakov A."/>
            <person name="Porter A."/>
            <person name="Szajkowski L."/>
            <person name="Werner G."/>
            <person name="Zhou K."/>
            <person name="Grigoriev I.V."/>
            <person name="Rokhsar D.S."/>
            <person name="Grossman A.R."/>
        </authorList>
    </citation>
    <scope>NUCLEOTIDE SEQUENCE [LARGE SCALE GENOMIC DNA]</scope>
    <source>
        <strain evidence="13">CC-503</strain>
    </source>
</reference>
<evidence type="ECO:0000259" key="11">
    <source>
        <dbReference type="Pfam" id="PF03372"/>
    </source>
</evidence>
<keyword evidence="9" id="KW-0227">DNA damage</keyword>
<dbReference type="NCBIfam" id="TIGR00195">
    <property type="entry name" value="exoDNase_III"/>
    <property type="match status" value="1"/>
</dbReference>
<feature type="binding site" evidence="7">
    <location>
        <position position="417"/>
    </location>
    <ligand>
        <name>Mg(2+)</name>
        <dbReference type="ChEBI" id="CHEBI:18420"/>
        <label>1</label>
    </ligand>
</feature>
<evidence type="ECO:0000256" key="9">
    <source>
        <dbReference type="RuleBase" id="RU362131"/>
    </source>
</evidence>
<dbReference type="PROSITE" id="PS51435">
    <property type="entry name" value="AP_NUCLEASE_F1_4"/>
    <property type="match status" value="1"/>
</dbReference>
<dbReference type="GO" id="GO:0006284">
    <property type="term" value="P:base-excision repair"/>
    <property type="evidence" value="ECO:0000318"/>
    <property type="project" value="GO_Central"/>
</dbReference>
<dbReference type="FunCoup" id="A0A2K3DXE2">
    <property type="interactions" value="1388"/>
</dbReference>
<comment type="similarity">
    <text evidence="2 9">Belongs to the DNA repair enzymes AP/ExoA family.</text>
</comment>
<evidence type="ECO:0000256" key="3">
    <source>
        <dbReference type="ARBA" id="ARBA00022723"/>
    </source>
</evidence>
<keyword evidence="3 7" id="KW-0479">Metal-binding</keyword>
<protein>
    <recommendedName>
        <fullName evidence="9">DNA-(apurinic or apyrimidinic site) endonuclease</fullName>
        <ecNumber evidence="9">3.1.-.-</ecNumber>
    </recommendedName>
</protein>
<dbReference type="GO" id="GO:0008311">
    <property type="term" value="F:double-stranded DNA 3'-5' DNA exonuclease activity"/>
    <property type="evidence" value="ECO:0000318"/>
    <property type="project" value="GO_Central"/>
</dbReference>
<evidence type="ECO:0000313" key="13">
    <source>
        <dbReference type="Proteomes" id="UP000006906"/>
    </source>
</evidence>
<keyword evidence="9" id="KW-0234">DNA repair</keyword>
<feature type="site" description="Transition state stabilizer" evidence="8">
    <location>
        <position position="417"/>
    </location>
</feature>
<dbReference type="NCBIfam" id="TIGR00633">
    <property type="entry name" value="xth"/>
    <property type="match status" value="1"/>
</dbReference>
<keyword evidence="13" id="KW-1185">Reference proteome</keyword>
<proteinExistence type="inferred from homology"/>
<dbReference type="InterPro" id="IPR004808">
    <property type="entry name" value="AP_endonuc_1"/>
</dbReference>
<feature type="active site" description="Proton donor/acceptor" evidence="6">
    <location>
        <position position="415"/>
    </location>
</feature>
<accession>A0A2K3DXE2</accession>
<dbReference type="PANTHER" id="PTHR22748">
    <property type="entry name" value="AP ENDONUCLEASE"/>
    <property type="match status" value="1"/>
</dbReference>
<feature type="compositionally biased region" description="Low complexity" evidence="10">
    <location>
        <begin position="203"/>
        <end position="219"/>
    </location>
</feature>
<feature type="compositionally biased region" description="Low complexity" evidence="10">
    <location>
        <begin position="155"/>
        <end position="166"/>
    </location>
</feature>
<dbReference type="PROSITE" id="PS00728">
    <property type="entry name" value="AP_NUCLEASE_F1_3"/>
    <property type="match status" value="1"/>
</dbReference>
<evidence type="ECO:0000256" key="5">
    <source>
        <dbReference type="ARBA" id="ARBA00022842"/>
    </source>
</evidence>
<evidence type="ECO:0000256" key="4">
    <source>
        <dbReference type="ARBA" id="ARBA00022801"/>
    </source>
</evidence>
<feature type="binding site" evidence="7">
    <location>
        <position position="534"/>
    </location>
    <ligand>
        <name>Mg(2+)</name>
        <dbReference type="ChEBI" id="CHEBI:18420"/>
        <label>1</label>
    </ligand>
</feature>
<dbReference type="ExpressionAtlas" id="A0A2K3DXE2">
    <property type="expression patterns" value="baseline and differential"/>
</dbReference>
<evidence type="ECO:0000256" key="1">
    <source>
        <dbReference type="ARBA" id="ARBA00001936"/>
    </source>
</evidence>
<dbReference type="InParanoid" id="A0A2K3DXE2"/>
<evidence type="ECO:0000256" key="2">
    <source>
        <dbReference type="ARBA" id="ARBA00007092"/>
    </source>
</evidence>
<feature type="domain" description="Endonuclease/exonuclease/phosphatase" evidence="11">
    <location>
        <begin position="255"/>
        <end position="534"/>
    </location>
</feature>
<feature type="site" description="Important for catalytic activity" evidence="8">
    <location>
        <position position="488"/>
    </location>
</feature>
<feature type="active site" description="Proton acceptor" evidence="6">
    <location>
        <position position="534"/>
    </location>
</feature>
<evidence type="ECO:0000256" key="6">
    <source>
        <dbReference type="PIRSR" id="PIRSR604808-1"/>
    </source>
</evidence>
<dbReference type="Pfam" id="PF03372">
    <property type="entry name" value="Exo_endo_phos"/>
    <property type="match status" value="1"/>
</dbReference>
<evidence type="ECO:0000313" key="12">
    <source>
        <dbReference type="EMBL" id="PNW85199.1"/>
    </source>
</evidence>
<evidence type="ECO:0000256" key="8">
    <source>
        <dbReference type="PIRSR" id="PIRSR604808-3"/>
    </source>
</evidence>
<feature type="binding site" evidence="7">
    <location>
        <position position="533"/>
    </location>
    <ligand>
        <name>Mg(2+)</name>
        <dbReference type="ChEBI" id="CHEBI:18420"/>
        <label>1</label>
    </ligand>
</feature>
<keyword evidence="5 7" id="KW-0460">Magnesium</keyword>
<dbReference type="STRING" id="3055.A0A2K3DXE2"/>
<dbReference type="InterPro" id="IPR005135">
    <property type="entry name" value="Endo/exonuclease/phosphatase"/>
</dbReference>
<dbReference type="GO" id="GO:0046872">
    <property type="term" value="F:metal ion binding"/>
    <property type="evidence" value="ECO:0007669"/>
    <property type="project" value="UniProtKB-KW"/>
</dbReference>
<name>A0A2K3DXE2_CHLRE</name>
<dbReference type="GO" id="GO:0005634">
    <property type="term" value="C:nucleus"/>
    <property type="evidence" value="ECO:0000318"/>
    <property type="project" value="GO_Central"/>
</dbReference>